<dbReference type="InterPro" id="IPR011706">
    <property type="entry name" value="Cu-oxidase_C"/>
</dbReference>
<dbReference type="InterPro" id="IPR045087">
    <property type="entry name" value="Cu-oxidase_fam"/>
</dbReference>
<gene>
    <name evidence="7" type="ORF">MAE30S32_36450</name>
</gene>
<evidence type="ECO:0000256" key="3">
    <source>
        <dbReference type="SAM" id="MobiDB-lite"/>
    </source>
</evidence>
<feature type="signal peptide" evidence="4">
    <location>
        <begin position="1"/>
        <end position="23"/>
    </location>
</feature>
<keyword evidence="1" id="KW-0479">Metal-binding</keyword>
<dbReference type="AlphaFoldDB" id="A0A510PNH1"/>
<dbReference type="EMBL" id="BHVU01000281">
    <property type="protein sequence ID" value="GCA94993.1"/>
    <property type="molecule type" value="Genomic_DNA"/>
</dbReference>
<sequence length="611" mass="68963">MKSLFAILLSFLLLLYPANYAYAADATDSIKVPDPCNFRPINSADTLYKTYAEQDFKNPEEITSNDDVLTTTLTVKYGDNNIAGCPVHLRSYNGKLVGPTLRVKPGDTIRITLINDLPPQDHPDNHQTNQQTDGDGGCSYEMETKTKNEPHDFNVTNFHTHGLHVSPSGCSDNVLRVMKPRAKEGEPAKAYMIEVKVPKDHPTGTYWYHAHLHGSTALQVSSGMAGALIVEDKEEDKIPEIKDAEEKIFVVQQIVYDQKGEIENYGKKEEIENYGKKEEIENYEPFGPTGWQDSKRHVTINGQIVPIIKMRPGEVQRWRFIHAGIRESIQLELRNDRVQIPLHEIAVDGIALGKLDSWKNSPVELEPGYRSDVLIKAEMLPDNKTEQVYLLSDKPTTSKESLLGVAETGSILAKVIVEGQPMDMKLPSDDQLATFKAKNAPKDIQPSEITGKPQEVIFSIIKDTNDESKNIFKVNNAPFDPKNVRNLTLGKVESWELNTASDSLGPTHPFHIHVNPFQVDRKDPNGNKERIWRDTLLIEKNETQTVYSRYTRFTGKFVLHCHILDHEDQGMMEVVQILDPQKDQNSEPKDENLDPEDKGMMEAVQISHNPI</sequence>
<dbReference type="Pfam" id="PF07731">
    <property type="entry name" value="Cu-oxidase_2"/>
    <property type="match status" value="1"/>
</dbReference>
<evidence type="ECO:0000313" key="8">
    <source>
        <dbReference type="Proteomes" id="UP000321223"/>
    </source>
</evidence>
<organism evidence="7 8">
    <name type="scientific">Microcystis aeruginosa 11-30S32</name>
    <dbReference type="NCBI Taxonomy" id="2358142"/>
    <lineage>
        <taxon>Bacteria</taxon>
        <taxon>Bacillati</taxon>
        <taxon>Cyanobacteriota</taxon>
        <taxon>Cyanophyceae</taxon>
        <taxon>Oscillatoriophycideae</taxon>
        <taxon>Chroococcales</taxon>
        <taxon>Microcystaceae</taxon>
        <taxon>Microcystis</taxon>
    </lineage>
</organism>
<dbReference type="GO" id="GO:0016491">
    <property type="term" value="F:oxidoreductase activity"/>
    <property type="evidence" value="ECO:0007669"/>
    <property type="project" value="UniProtKB-KW"/>
</dbReference>
<evidence type="ECO:0000259" key="5">
    <source>
        <dbReference type="Pfam" id="PF07731"/>
    </source>
</evidence>
<protein>
    <submittedName>
        <fullName evidence="7">Multicopper oxidase, types 2 and 3</fullName>
    </submittedName>
</protein>
<name>A0A510PNH1_MICAE</name>
<dbReference type="Pfam" id="PF07732">
    <property type="entry name" value="Cu-oxidase_3"/>
    <property type="match status" value="1"/>
</dbReference>
<dbReference type="InterPro" id="IPR008972">
    <property type="entry name" value="Cupredoxin"/>
</dbReference>
<dbReference type="RefSeq" id="WP_147072694.1">
    <property type="nucleotide sequence ID" value="NZ_BHVU01000281.1"/>
</dbReference>
<evidence type="ECO:0000313" key="7">
    <source>
        <dbReference type="EMBL" id="GCA94993.1"/>
    </source>
</evidence>
<proteinExistence type="predicted"/>
<dbReference type="PROSITE" id="PS00080">
    <property type="entry name" value="MULTICOPPER_OXIDASE2"/>
    <property type="match status" value="1"/>
</dbReference>
<reference evidence="7 8" key="1">
    <citation type="journal article" date="2019" name="Appl. Environ. Microbiol.">
        <title>Co-occurrence of broad and narrow host-range viruses infecting the toxic bloom-forming cyanobacterium Microcystis aeruginosa.</title>
        <authorList>
            <person name="Morimoto D."/>
            <person name="Tominaga K."/>
            <person name="Nishimura Y."/>
            <person name="Yoshida N."/>
            <person name="Kimura S."/>
            <person name="Sako Y."/>
            <person name="Yoshida T."/>
        </authorList>
    </citation>
    <scope>NUCLEOTIDE SEQUENCE [LARGE SCALE GENOMIC DNA]</scope>
    <source>
        <strain evidence="7 8">11-30S32</strain>
    </source>
</reference>
<evidence type="ECO:0000259" key="6">
    <source>
        <dbReference type="Pfam" id="PF07732"/>
    </source>
</evidence>
<dbReference type="CDD" id="cd13900">
    <property type="entry name" value="CuRO_3_Tth-MCO_like"/>
    <property type="match status" value="1"/>
</dbReference>
<dbReference type="Gene3D" id="2.60.40.420">
    <property type="entry name" value="Cupredoxins - blue copper proteins"/>
    <property type="match status" value="3"/>
</dbReference>
<dbReference type="SUPFAM" id="SSF49503">
    <property type="entry name" value="Cupredoxins"/>
    <property type="match status" value="2"/>
</dbReference>
<evidence type="ECO:0000256" key="1">
    <source>
        <dbReference type="ARBA" id="ARBA00022723"/>
    </source>
</evidence>
<feature type="chain" id="PRO_5022117509" evidence="4">
    <location>
        <begin position="24"/>
        <end position="611"/>
    </location>
</feature>
<comment type="caution">
    <text evidence="7">The sequence shown here is derived from an EMBL/GenBank/DDBJ whole genome shotgun (WGS) entry which is preliminary data.</text>
</comment>
<dbReference type="Proteomes" id="UP000321223">
    <property type="component" value="Unassembled WGS sequence"/>
</dbReference>
<feature type="compositionally biased region" description="Basic and acidic residues" evidence="3">
    <location>
        <begin position="580"/>
        <end position="600"/>
    </location>
</feature>
<dbReference type="PROSITE" id="PS00079">
    <property type="entry name" value="MULTICOPPER_OXIDASE1"/>
    <property type="match status" value="1"/>
</dbReference>
<feature type="region of interest" description="Disordered" evidence="3">
    <location>
        <begin position="117"/>
        <end position="140"/>
    </location>
</feature>
<dbReference type="InterPro" id="IPR033138">
    <property type="entry name" value="Cu_oxidase_CS"/>
</dbReference>
<feature type="region of interest" description="Disordered" evidence="3">
    <location>
        <begin position="579"/>
        <end position="611"/>
    </location>
</feature>
<dbReference type="PANTHER" id="PTHR11709:SF518">
    <property type="entry name" value="MULTICOPPER OXIDASE"/>
    <property type="match status" value="1"/>
</dbReference>
<evidence type="ECO:0000256" key="4">
    <source>
        <dbReference type="SAM" id="SignalP"/>
    </source>
</evidence>
<keyword evidence="4" id="KW-0732">Signal</keyword>
<dbReference type="PANTHER" id="PTHR11709">
    <property type="entry name" value="MULTI-COPPER OXIDASE"/>
    <property type="match status" value="1"/>
</dbReference>
<feature type="domain" description="Plastocyanin-like" evidence="6">
    <location>
        <begin position="156"/>
        <end position="234"/>
    </location>
</feature>
<dbReference type="CDD" id="cd13853">
    <property type="entry name" value="CuRO_1_Tth-MCO_like"/>
    <property type="match status" value="1"/>
</dbReference>
<evidence type="ECO:0000256" key="2">
    <source>
        <dbReference type="ARBA" id="ARBA00023002"/>
    </source>
</evidence>
<dbReference type="InterPro" id="IPR002355">
    <property type="entry name" value="Cu_oxidase_Cu_BS"/>
</dbReference>
<accession>A0A510PNH1</accession>
<dbReference type="InterPro" id="IPR011707">
    <property type="entry name" value="Cu-oxidase-like_N"/>
</dbReference>
<dbReference type="GO" id="GO:0005507">
    <property type="term" value="F:copper ion binding"/>
    <property type="evidence" value="ECO:0007669"/>
    <property type="project" value="InterPro"/>
</dbReference>
<feature type="domain" description="Plastocyanin-like" evidence="5">
    <location>
        <begin position="464"/>
        <end position="577"/>
    </location>
</feature>
<keyword evidence="2" id="KW-0560">Oxidoreductase</keyword>